<comment type="caution">
    <text evidence="1">The sequence shown here is derived from an EMBL/GenBank/DDBJ whole genome shotgun (WGS) entry which is preliminary data.</text>
</comment>
<name>A0ACC5R2P8_9HYPH</name>
<sequence length="88" mass="10127">MTTLPETTETRRKRLLWRASHRGTRELDMLLGGFVRSRLDKFSAAELDELETLIDLPDPELMSWLLGEIPVPQSYATPTLKALLTYRP</sequence>
<keyword evidence="2" id="KW-1185">Reference proteome</keyword>
<organism evidence="1 2">
    <name type="scientific">Taklimakanibacter albus</name>
    <dbReference type="NCBI Taxonomy" id="2800327"/>
    <lineage>
        <taxon>Bacteria</taxon>
        <taxon>Pseudomonadati</taxon>
        <taxon>Pseudomonadota</taxon>
        <taxon>Alphaproteobacteria</taxon>
        <taxon>Hyphomicrobiales</taxon>
        <taxon>Aestuariivirgaceae</taxon>
        <taxon>Taklimakanibacter</taxon>
    </lineage>
</organism>
<gene>
    <name evidence="1" type="ORF">JHL16_11000</name>
</gene>
<accession>A0ACC5R2P8</accession>
<evidence type="ECO:0000313" key="2">
    <source>
        <dbReference type="Proteomes" id="UP000616151"/>
    </source>
</evidence>
<proteinExistence type="predicted"/>
<protein>
    <submittedName>
        <fullName evidence="1">Succinate dehydrogenase assembly factor 2</fullName>
    </submittedName>
</protein>
<dbReference type="Proteomes" id="UP000616151">
    <property type="component" value="Unassembled WGS sequence"/>
</dbReference>
<dbReference type="EMBL" id="JAENHL010000006">
    <property type="protein sequence ID" value="MBK1866883.1"/>
    <property type="molecule type" value="Genomic_DNA"/>
</dbReference>
<evidence type="ECO:0000313" key="1">
    <source>
        <dbReference type="EMBL" id="MBK1866883.1"/>
    </source>
</evidence>
<reference evidence="1" key="1">
    <citation type="submission" date="2021-01" db="EMBL/GenBank/DDBJ databases">
        <authorList>
            <person name="Sun Q."/>
        </authorList>
    </citation>
    <scope>NUCLEOTIDE SEQUENCE</scope>
    <source>
        <strain evidence="1">YIM B02566</strain>
    </source>
</reference>